<evidence type="ECO:0000256" key="4">
    <source>
        <dbReference type="ARBA" id="ARBA00044129"/>
    </source>
</evidence>
<evidence type="ECO:0000313" key="6">
    <source>
        <dbReference type="RefSeq" id="XP_026682459.1"/>
    </source>
</evidence>
<dbReference type="AlphaFoldDB" id="A0A3Q0J1W6"/>
<evidence type="ECO:0000313" key="5">
    <source>
        <dbReference type="Proteomes" id="UP000079169"/>
    </source>
</evidence>
<name>A0A3Q0J1W6_DIACI</name>
<dbReference type="GO" id="GO:0003723">
    <property type="term" value="F:RNA binding"/>
    <property type="evidence" value="ECO:0007669"/>
    <property type="project" value="InterPro"/>
</dbReference>
<accession>A0A3Q0J1W6</accession>
<keyword evidence="5" id="KW-1185">Reference proteome</keyword>
<keyword evidence="2 6" id="KW-0689">Ribosomal protein</keyword>
<evidence type="ECO:0000256" key="2">
    <source>
        <dbReference type="ARBA" id="ARBA00022980"/>
    </source>
</evidence>
<dbReference type="GO" id="GO:0006412">
    <property type="term" value="P:translation"/>
    <property type="evidence" value="ECO:0007669"/>
    <property type="project" value="InterPro"/>
</dbReference>
<dbReference type="InterPro" id="IPR028909">
    <property type="entry name" value="bL21-like"/>
</dbReference>
<dbReference type="CTD" id="219927"/>
<dbReference type="Proteomes" id="UP000079169">
    <property type="component" value="Unplaced"/>
</dbReference>
<comment type="similarity">
    <text evidence="1">Belongs to the bacterial ribosomal protein bL21 family.</text>
</comment>
<dbReference type="GO" id="GO:0005762">
    <property type="term" value="C:mitochondrial large ribosomal subunit"/>
    <property type="evidence" value="ECO:0007669"/>
    <property type="project" value="TreeGrafter"/>
</dbReference>
<dbReference type="GO" id="GO:0003735">
    <property type="term" value="F:structural constituent of ribosome"/>
    <property type="evidence" value="ECO:0007669"/>
    <property type="project" value="InterPro"/>
</dbReference>
<dbReference type="RefSeq" id="XP_026682459.1">
    <property type="nucleotide sequence ID" value="XM_026826658.1"/>
</dbReference>
<proteinExistence type="inferred from homology"/>
<gene>
    <name evidence="6" type="primary">LOC108252947</name>
</gene>
<dbReference type="PANTHER" id="PTHR21349">
    <property type="entry name" value="50S RIBOSOMAL PROTEIN L21"/>
    <property type="match status" value="1"/>
</dbReference>
<sequence>MLLSLDLNCLFFSIHSQVNNQIERNEQGRLFAIIHVLGRQTKVTPNDIIIVDSNSFAPLNGDKIKFEKVLLVGGADFTLVGRPLLTPGLVNVTGTIIEKDLSHTRTNFRKIPRKRHTRFRFFRTQLTMIRINEIEIIEKVGQRKDVEGTQRLIK</sequence>
<dbReference type="InterPro" id="IPR001787">
    <property type="entry name" value="Ribosomal_bL21"/>
</dbReference>
<evidence type="ECO:0000256" key="1">
    <source>
        <dbReference type="ARBA" id="ARBA00008563"/>
    </source>
</evidence>
<dbReference type="Pfam" id="PF00829">
    <property type="entry name" value="Ribosomal_L21p"/>
    <property type="match status" value="1"/>
</dbReference>
<evidence type="ECO:0000256" key="3">
    <source>
        <dbReference type="ARBA" id="ARBA00023274"/>
    </source>
</evidence>
<dbReference type="InterPro" id="IPR036164">
    <property type="entry name" value="bL21-like_sf"/>
</dbReference>
<dbReference type="GeneID" id="108252947"/>
<dbReference type="STRING" id="121845.A0A3Q0J1W6"/>
<reference evidence="6" key="1">
    <citation type="submission" date="2025-08" db="UniProtKB">
        <authorList>
            <consortium name="RefSeq"/>
        </authorList>
    </citation>
    <scope>IDENTIFICATION</scope>
</reference>
<dbReference type="SUPFAM" id="SSF141091">
    <property type="entry name" value="L21p-like"/>
    <property type="match status" value="1"/>
</dbReference>
<dbReference type="KEGG" id="dci:108252947"/>
<dbReference type="PaxDb" id="121845-A0A3Q0J1W6"/>
<dbReference type="PANTHER" id="PTHR21349:SF0">
    <property type="entry name" value="LARGE RIBOSOMAL SUBUNIT PROTEIN BL21M"/>
    <property type="match status" value="1"/>
</dbReference>
<dbReference type="NCBIfam" id="TIGR00061">
    <property type="entry name" value="L21"/>
    <property type="match status" value="1"/>
</dbReference>
<organism evidence="5 6">
    <name type="scientific">Diaphorina citri</name>
    <name type="common">Asian citrus psyllid</name>
    <dbReference type="NCBI Taxonomy" id="121845"/>
    <lineage>
        <taxon>Eukaryota</taxon>
        <taxon>Metazoa</taxon>
        <taxon>Ecdysozoa</taxon>
        <taxon>Arthropoda</taxon>
        <taxon>Hexapoda</taxon>
        <taxon>Insecta</taxon>
        <taxon>Pterygota</taxon>
        <taxon>Neoptera</taxon>
        <taxon>Paraneoptera</taxon>
        <taxon>Hemiptera</taxon>
        <taxon>Sternorrhyncha</taxon>
        <taxon>Psylloidea</taxon>
        <taxon>Psyllidae</taxon>
        <taxon>Diaphorininae</taxon>
        <taxon>Diaphorina</taxon>
    </lineage>
</organism>
<protein>
    <recommendedName>
        <fullName evidence="4">Large ribosomal subunit protein bL21m</fullName>
    </recommendedName>
</protein>
<keyword evidence="3" id="KW-0687">Ribonucleoprotein</keyword>